<feature type="transmembrane region" description="Helical" evidence="1">
    <location>
        <begin position="258"/>
        <end position="281"/>
    </location>
</feature>
<accession>A0ABT2SZK2</accession>
<comment type="caution">
    <text evidence="2">The sequence shown here is derived from an EMBL/GenBank/DDBJ whole genome shotgun (WGS) entry which is preliminary data.</text>
</comment>
<evidence type="ECO:0000313" key="2">
    <source>
        <dbReference type="EMBL" id="MCU6743390.1"/>
    </source>
</evidence>
<gene>
    <name evidence="2" type="ORF">OCV77_02545</name>
</gene>
<feature type="transmembrane region" description="Helical" evidence="1">
    <location>
        <begin position="144"/>
        <end position="163"/>
    </location>
</feature>
<keyword evidence="1" id="KW-0812">Transmembrane</keyword>
<keyword evidence="3" id="KW-1185">Reference proteome</keyword>
<keyword evidence="1" id="KW-0472">Membrane</keyword>
<feature type="transmembrane region" description="Helical" evidence="1">
    <location>
        <begin position="46"/>
        <end position="63"/>
    </location>
</feature>
<evidence type="ECO:0000313" key="3">
    <source>
        <dbReference type="Proteomes" id="UP001652432"/>
    </source>
</evidence>
<organism evidence="2 3">
    <name type="scientific">Suilimivivens aceti</name>
    <dbReference type="NCBI Taxonomy" id="2981774"/>
    <lineage>
        <taxon>Bacteria</taxon>
        <taxon>Bacillati</taxon>
        <taxon>Bacillota</taxon>
        <taxon>Clostridia</taxon>
        <taxon>Lachnospirales</taxon>
        <taxon>Lachnospiraceae</taxon>
        <taxon>Suilimivivens</taxon>
    </lineage>
</organism>
<sequence length="311" mass="34249">MLKKNSFPLTLICLFLFMGTLLLFPGQCLSFALTGLNLWFQKMIPSLFPFMVLSGILIRMDLTDRFVSLLRPLLTQVFRVNTDCLYVIIIGFLCGFPMGAVAVTDLYKKGRLSVTEGEFLLSFCNNIGPVYFISFALPSMGNPPLLPCLFGMYGIPLLYGIVLRHTRYRCKLSASARKTPVLCQASYEKEASLLAALDESVTASLHSITKLGGYMILFQILNVYPSLFLKQGLYPGIAQGLLEISGGLALLQDTSPCISLILLVFCGLCCLAQTGSVLAGSPFSLICYFKNRLCLTILCALYYVVFFSVTA</sequence>
<feature type="transmembrane region" description="Helical" evidence="1">
    <location>
        <begin position="293"/>
        <end position="310"/>
    </location>
</feature>
<reference evidence="2 3" key="1">
    <citation type="journal article" date="2021" name="ISME Commun">
        <title>Automated analysis of genomic sequences facilitates high-throughput and comprehensive description of bacteria.</title>
        <authorList>
            <person name="Hitch T.C.A."/>
        </authorList>
    </citation>
    <scope>NUCLEOTIDE SEQUENCE [LARGE SCALE GENOMIC DNA]</scope>
    <source>
        <strain evidence="2 3">Sanger_18</strain>
    </source>
</reference>
<evidence type="ECO:0000256" key="1">
    <source>
        <dbReference type="SAM" id="Phobius"/>
    </source>
</evidence>
<dbReference type="Proteomes" id="UP001652432">
    <property type="component" value="Unassembled WGS sequence"/>
</dbReference>
<evidence type="ECO:0008006" key="4">
    <source>
        <dbReference type="Google" id="ProtNLM"/>
    </source>
</evidence>
<name>A0ABT2SZK2_9FIRM</name>
<feature type="transmembrane region" description="Helical" evidence="1">
    <location>
        <begin position="84"/>
        <end position="103"/>
    </location>
</feature>
<keyword evidence="1" id="KW-1133">Transmembrane helix</keyword>
<proteinExistence type="predicted"/>
<protein>
    <recommendedName>
        <fullName evidence="4">Sporulation integral membrane protein YlbJ</fullName>
    </recommendedName>
</protein>
<dbReference type="EMBL" id="JAOQKJ010000002">
    <property type="protein sequence ID" value="MCU6743390.1"/>
    <property type="molecule type" value="Genomic_DNA"/>
</dbReference>
<feature type="transmembrane region" description="Helical" evidence="1">
    <location>
        <begin position="211"/>
        <end position="229"/>
    </location>
</feature>
<dbReference type="RefSeq" id="WP_262573081.1">
    <property type="nucleotide sequence ID" value="NZ_JAOQKJ010000002.1"/>
</dbReference>